<evidence type="ECO:0000313" key="3">
    <source>
        <dbReference type="Proteomes" id="UP000034838"/>
    </source>
</evidence>
<feature type="region of interest" description="Disordered" evidence="1">
    <location>
        <begin position="53"/>
        <end position="135"/>
    </location>
</feature>
<feature type="compositionally biased region" description="Low complexity" evidence="1">
    <location>
        <begin position="67"/>
        <end position="87"/>
    </location>
</feature>
<keyword evidence="3" id="KW-1185">Reference proteome</keyword>
<evidence type="ECO:0000256" key="1">
    <source>
        <dbReference type="SAM" id="MobiDB-lite"/>
    </source>
</evidence>
<protein>
    <submittedName>
        <fullName evidence="2">Uncharacterized protein</fullName>
    </submittedName>
</protein>
<reference evidence="2" key="1">
    <citation type="submission" date="2016-10" db="EMBL/GenBank/DDBJ databases">
        <title>Genome sequence of Streptomyces malaysiense MUSC 136.</title>
        <authorList>
            <person name="Lee L.-H."/>
            <person name="Ser H.-L."/>
        </authorList>
    </citation>
    <scope>NUCLEOTIDE SEQUENCE [LARGE SCALE GENOMIC DNA]</scope>
    <source>
        <strain evidence="2">MUSC 136</strain>
    </source>
</reference>
<comment type="caution">
    <text evidence="2">The sequence shown here is derived from an EMBL/GenBank/DDBJ whole genome shotgun (WGS) entry which is preliminary data.</text>
</comment>
<organism evidence="2 3">
    <name type="scientific">Streptomyces malaysiense</name>
    <dbReference type="NCBI Taxonomy" id="1428626"/>
    <lineage>
        <taxon>Bacteria</taxon>
        <taxon>Bacillati</taxon>
        <taxon>Actinomycetota</taxon>
        <taxon>Actinomycetes</taxon>
        <taxon>Kitasatosporales</taxon>
        <taxon>Streptomycetaceae</taxon>
        <taxon>Streptomyces</taxon>
    </lineage>
</organism>
<evidence type="ECO:0000313" key="2">
    <source>
        <dbReference type="EMBL" id="OIK26100.1"/>
    </source>
</evidence>
<dbReference type="Proteomes" id="UP000034838">
    <property type="component" value="Unassembled WGS sequence"/>
</dbReference>
<accession>A0A1J4Q0L0</accession>
<dbReference type="AlphaFoldDB" id="A0A1J4Q0L0"/>
<sequence>MVERPGLRWDGVTLRAALAPRFAKERDRLADAARDGDRRTVTEILAERPEWAGCARPAGRGGHTPLHRAGLAGRRPGRAAAGPPGRADAADHGRGTGRRHRRPAATTISPHPRARSSAGRCRRNRAPCSRATRTG</sequence>
<proteinExistence type="predicted"/>
<gene>
    <name evidence="2" type="ORF">VT52_017660</name>
</gene>
<name>A0A1J4Q0L0_9ACTN</name>
<dbReference type="EMBL" id="LBDA02000039">
    <property type="protein sequence ID" value="OIK26100.1"/>
    <property type="molecule type" value="Genomic_DNA"/>
</dbReference>